<dbReference type="InterPro" id="IPR010982">
    <property type="entry name" value="Lambda_DNA-bd_dom_sf"/>
</dbReference>
<dbReference type="GO" id="GO:0003700">
    <property type="term" value="F:DNA-binding transcription factor activity"/>
    <property type="evidence" value="ECO:0007669"/>
    <property type="project" value="TreeGrafter"/>
</dbReference>
<dbReference type="RefSeq" id="WP_015508925.1">
    <property type="nucleotide sequence ID" value="NZ_BAAAXK010000046.1"/>
</dbReference>
<dbReference type="Pfam" id="PF01381">
    <property type="entry name" value="HTH_3"/>
    <property type="match status" value="1"/>
</dbReference>
<proteinExistence type="predicted"/>
<evidence type="ECO:0000256" key="2">
    <source>
        <dbReference type="ARBA" id="ARBA00023125"/>
    </source>
</evidence>
<dbReference type="AlphaFoldDB" id="A0A377MI68"/>
<reference evidence="6 7" key="1">
    <citation type="submission" date="2018-08" db="EMBL/GenBank/DDBJ databases">
        <title>A genome reference for cultivated species of the human gut microbiota.</title>
        <authorList>
            <person name="Zou Y."/>
            <person name="Xue W."/>
            <person name="Luo G."/>
        </authorList>
    </citation>
    <scope>NUCLEOTIDE SEQUENCE [LARGE SCALE GENOMIC DNA]</scope>
    <source>
        <strain evidence="6 7">AF48-16</strain>
    </source>
</reference>
<name>A0A377MI68_ENTCA</name>
<keyword evidence="3" id="KW-0804">Transcription</keyword>
<keyword evidence="2" id="KW-0238">DNA-binding</keyword>
<comment type="caution">
    <text evidence="6">The sequence shown here is derived from an EMBL/GenBank/DDBJ whole genome shotgun (WGS) entry which is preliminary data.</text>
</comment>
<keyword evidence="1" id="KW-0805">Transcription regulation</keyword>
<dbReference type="CDD" id="cd00093">
    <property type="entry name" value="HTH_XRE"/>
    <property type="match status" value="1"/>
</dbReference>
<protein>
    <submittedName>
        <fullName evidence="5">Helix-turn-helix transcriptional regulator</fullName>
    </submittedName>
    <submittedName>
        <fullName evidence="6">XRE family transcriptional regulator</fullName>
    </submittedName>
</protein>
<dbReference type="EMBL" id="JARQDV010000012">
    <property type="protein sequence ID" value="MDT2965830.1"/>
    <property type="molecule type" value="Genomic_DNA"/>
</dbReference>
<dbReference type="EMBL" id="QRMZ01000048">
    <property type="protein sequence ID" value="RHK02217.1"/>
    <property type="molecule type" value="Genomic_DNA"/>
</dbReference>
<dbReference type="SMART" id="SM00530">
    <property type="entry name" value="HTH_XRE"/>
    <property type="match status" value="1"/>
</dbReference>
<dbReference type="GO" id="GO:0005829">
    <property type="term" value="C:cytosol"/>
    <property type="evidence" value="ECO:0007669"/>
    <property type="project" value="TreeGrafter"/>
</dbReference>
<accession>A0A377MI68</accession>
<dbReference type="SUPFAM" id="SSF47413">
    <property type="entry name" value="lambda repressor-like DNA-binding domains"/>
    <property type="match status" value="1"/>
</dbReference>
<dbReference type="InterPro" id="IPR050807">
    <property type="entry name" value="TransReg_Diox_bact_type"/>
</dbReference>
<evidence type="ECO:0000313" key="6">
    <source>
        <dbReference type="EMBL" id="RHK02217.1"/>
    </source>
</evidence>
<dbReference type="Proteomes" id="UP000286288">
    <property type="component" value="Unassembled WGS sequence"/>
</dbReference>
<organism evidence="6 7">
    <name type="scientific">Enterococcus casseliflavus</name>
    <name type="common">Enterococcus flavescens</name>
    <dbReference type="NCBI Taxonomy" id="37734"/>
    <lineage>
        <taxon>Bacteria</taxon>
        <taxon>Bacillati</taxon>
        <taxon>Bacillota</taxon>
        <taxon>Bacilli</taxon>
        <taxon>Lactobacillales</taxon>
        <taxon>Enterococcaceae</taxon>
        <taxon>Enterococcus</taxon>
    </lineage>
</organism>
<dbReference type="PANTHER" id="PTHR46797">
    <property type="entry name" value="HTH-TYPE TRANSCRIPTIONAL REGULATOR"/>
    <property type="match status" value="1"/>
</dbReference>
<dbReference type="Gene3D" id="1.10.260.40">
    <property type="entry name" value="lambda repressor-like DNA-binding domains"/>
    <property type="match status" value="1"/>
</dbReference>
<sequence length="106" mass="12135">MLNEMVASQIRHYRTAKKMTLADLSRTSEIDDTYLGRVERNEINITLNTLEKIIKGLQMTPAQFFGFLELESDNPELVKIVDLIQKSPNKEKLTSIAKEIVKLSEP</sequence>
<dbReference type="Proteomes" id="UP001268896">
    <property type="component" value="Unassembled WGS sequence"/>
</dbReference>
<evidence type="ECO:0000313" key="5">
    <source>
        <dbReference type="EMBL" id="MDT2965830.1"/>
    </source>
</evidence>
<dbReference type="PANTHER" id="PTHR46797:SF23">
    <property type="entry name" value="HTH-TYPE TRANSCRIPTIONAL REGULATOR SUTR"/>
    <property type="match status" value="1"/>
</dbReference>
<gene>
    <name evidence="6" type="ORF">DW084_18075</name>
    <name evidence="5" type="ORF">P7I32_14640</name>
</gene>
<dbReference type="GeneID" id="15141080"/>
<feature type="domain" description="HTH cro/C1-type" evidence="4">
    <location>
        <begin position="10"/>
        <end position="64"/>
    </location>
</feature>
<reference evidence="5" key="2">
    <citation type="submission" date="2023-03" db="EMBL/GenBank/DDBJ databases">
        <authorList>
            <person name="Shen W."/>
            <person name="Cai J."/>
        </authorList>
    </citation>
    <scope>NUCLEOTIDE SEQUENCE</scope>
    <source>
        <strain evidence="5">K72-2</strain>
    </source>
</reference>
<evidence type="ECO:0000256" key="1">
    <source>
        <dbReference type="ARBA" id="ARBA00023015"/>
    </source>
</evidence>
<dbReference type="InterPro" id="IPR001387">
    <property type="entry name" value="Cro/C1-type_HTH"/>
</dbReference>
<evidence type="ECO:0000313" key="7">
    <source>
        <dbReference type="Proteomes" id="UP000286288"/>
    </source>
</evidence>
<dbReference type="PROSITE" id="PS50943">
    <property type="entry name" value="HTH_CROC1"/>
    <property type="match status" value="1"/>
</dbReference>
<dbReference type="GO" id="GO:0003677">
    <property type="term" value="F:DNA binding"/>
    <property type="evidence" value="ECO:0007669"/>
    <property type="project" value="UniProtKB-KW"/>
</dbReference>
<evidence type="ECO:0000256" key="3">
    <source>
        <dbReference type="ARBA" id="ARBA00023163"/>
    </source>
</evidence>
<evidence type="ECO:0000259" key="4">
    <source>
        <dbReference type="PROSITE" id="PS50943"/>
    </source>
</evidence>